<comment type="caution">
    <text evidence="3">The sequence shown here is derived from an EMBL/GenBank/DDBJ whole genome shotgun (WGS) entry which is preliminary data.</text>
</comment>
<dbReference type="Proteomes" id="UP001354709">
    <property type="component" value="Unassembled WGS sequence"/>
</dbReference>
<feature type="region of interest" description="Disordered" evidence="1">
    <location>
        <begin position="27"/>
        <end position="53"/>
    </location>
</feature>
<proteinExistence type="predicted"/>
<dbReference type="RefSeq" id="WP_330810480.1">
    <property type="nucleotide sequence ID" value="NZ_JAZBJO010000011.1"/>
</dbReference>
<keyword evidence="2" id="KW-0732">Signal</keyword>
<dbReference type="EMBL" id="JAZBJO010000011">
    <property type="protein sequence ID" value="MEE4594280.1"/>
    <property type="molecule type" value="Genomic_DNA"/>
</dbReference>
<keyword evidence="4" id="KW-1185">Reference proteome</keyword>
<organism evidence="3 4">
    <name type="scientific">Streptomyces asiaticus subsp. ignotus</name>
    <dbReference type="NCBI Taxonomy" id="3098222"/>
    <lineage>
        <taxon>Bacteria</taxon>
        <taxon>Bacillati</taxon>
        <taxon>Actinomycetota</taxon>
        <taxon>Actinomycetes</taxon>
        <taxon>Kitasatosporales</taxon>
        <taxon>Streptomycetaceae</taxon>
        <taxon>Streptomyces</taxon>
        <taxon>Streptomyces violaceusniger group</taxon>
    </lineage>
</organism>
<gene>
    <name evidence="3" type="ORF">V2J94_20725</name>
</gene>
<name>A0ABU7PZ49_9ACTN</name>
<evidence type="ECO:0000256" key="1">
    <source>
        <dbReference type="SAM" id="MobiDB-lite"/>
    </source>
</evidence>
<feature type="signal peptide" evidence="2">
    <location>
        <begin position="1"/>
        <end position="26"/>
    </location>
</feature>
<feature type="compositionally biased region" description="Gly residues" evidence="1">
    <location>
        <begin position="150"/>
        <end position="159"/>
    </location>
</feature>
<protein>
    <submittedName>
        <fullName evidence="3">Uncharacterized protein</fullName>
    </submittedName>
</protein>
<sequence>MHRGKSALVACAATAALLGPVGIAAADGSAPASAPAASPSAKAPKGAGDGARGLCKRAKRIDKRLDRALKRLKGPATVRGSVARLTKRVERAKQADHTEVQTLLNHKLTFRRSLVPTLEQLQKDLAKVQKWCAVRGEGSGSGSASDSGSDSGGGTESAK</sequence>
<evidence type="ECO:0000313" key="3">
    <source>
        <dbReference type="EMBL" id="MEE4594280.1"/>
    </source>
</evidence>
<evidence type="ECO:0000256" key="2">
    <source>
        <dbReference type="SAM" id="SignalP"/>
    </source>
</evidence>
<feature type="compositionally biased region" description="Low complexity" evidence="1">
    <location>
        <begin position="27"/>
        <end position="46"/>
    </location>
</feature>
<feature type="region of interest" description="Disordered" evidence="1">
    <location>
        <begin position="136"/>
        <end position="159"/>
    </location>
</feature>
<accession>A0ABU7PZ49</accession>
<feature type="chain" id="PRO_5045254906" evidence="2">
    <location>
        <begin position="27"/>
        <end position="159"/>
    </location>
</feature>
<reference evidence="3 4" key="1">
    <citation type="submission" date="2023-11" db="EMBL/GenBank/DDBJ databases">
        <title>30 novel species of actinomycetes from the DSMZ collection.</title>
        <authorList>
            <person name="Nouioui I."/>
        </authorList>
    </citation>
    <scope>NUCLEOTIDE SEQUENCE [LARGE SCALE GENOMIC DNA]</scope>
    <source>
        <strain evidence="3 4">DSM 41524</strain>
    </source>
</reference>
<evidence type="ECO:0000313" key="4">
    <source>
        <dbReference type="Proteomes" id="UP001354709"/>
    </source>
</evidence>